<organism evidence="6 7">
    <name type="scientific">Caryophanon tenue</name>
    <dbReference type="NCBI Taxonomy" id="33978"/>
    <lineage>
        <taxon>Bacteria</taxon>
        <taxon>Bacillati</taxon>
        <taxon>Bacillota</taxon>
        <taxon>Bacilli</taxon>
        <taxon>Bacillales</taxon>
        <taxon>Caryophanaceae</taxon>
        <taxon>Caryophanon</taxon>
    </lineage>
</organism>
<evidence type="ECO:0000256" key="1">
    <source>
        <dbReference type="ARBA" id="ARBA00009437"/>
    </source>
</evidence>
<dbReference type="Pfam" id="PF03466">
    <property type="entry name" value="LysR_substrate"/>
    <property type="match status" value="1"/>
</dbReference>
<dbReference type="EMBL" id="MASJ01000012">
    <property type="protein sequence ID" value="OCS85608.1"/>
    <property type="molecule type" value="Genomic_DNA"/>
</dbReference>
<protein>
    <submittedName>
        <fullName evidence="6">LysR family transcriptional regulator</fullName>
    </submittedName>
</protein>
<dbReference type="OrthoDB" id="9803735at2"/>
<evidence type="ECO:0000256" key="4">
    <source>
        <dbReference type="ARBA" id="ARBA00023163"/>
    </source>
</evidence>
<dbReference type="InterPro" id="IPR005119">
    <property type="entry name" value="LysR_subst-bd"/>
</dbReference>
<dbReference type="InterPro" id="IPR000847">
    <property type="entry name" value="LysR_HTH_N"/>
</dbReference>
<keyword evidence="3" id="KW-0238">DNA-binding</keyword>
<reference evidence="6 7" key="1">
    <citation type="submission" date="2016-07" db="EMBL/GenBank/DDBJ databases">
        <title>Caryophanon tenue genome sequencing.</title>
        <authorList>
            <person name="Verma A."/>
            <person name="Pal Y."/>
            <person name="Krishnamurthi S."/>
        </authorList>
    </citation>
    <scope>NUCLEOTIDE SEQUENCE [LARGE SCALE GENOMIC DNA]</scope>
    <source>
        <strain evidence="6 7">DSM 14152</strain>
    </source>
</reference>
<evidence type="ECO:0000313" key="6">
    <source>
        <dbReference type="EMBL" id="OCS85608.1"/>
    </source>
</evidence>
<dbReference type="InterPro" id="IPR036388">
    <property type="entry name" value="WH-like_DNA-bd_sf"/>
</dbReference>
<dbReference type="STRING" id="33978.A6M13_02815"/>
<dbReference type="PANTHER" id="PTHR30419">
    <property type="entry name" value="HTH-TYPE TRANSCRIPTIONAL REGULATOR YBHD"/>
    <property type="match status" value="1"/>
</dbReference>
<evidence type="ECO:0000256" key="2">
    <source>
        <dbReference type="ARBA" id="ARBA00023015"/>
    </source>
</evidence>
<comment type="caution">
    <text evidence="6">The sequence shown here is derived from an EMBL/GenBank/DDBJ whole genome shotgun (WGS) entry which is preliminary data.</text>
</comment>
<dbReference type="PANTHER" id="PTHR30419:SF28">
    <property type="entry name" value="HTH-TYPE TRANSCRIPTIONAL REGULATOR BSDA"/>
    <property type="match status" value="1"/>
</dbReference>
<sequence>MELRQLRYFVEVAEREHISEAAEHLHVAQSAISRQIANLEDELGTALFERIGRNVKLTPVGKIFLEHTLTALKAIDFAEKQVEEFLDPTKGTIKIGFPTSLASYLLPTIISAFKREYPDISFQLRQGSYRFLIESVKNREINLAFLGPLPPKDEMIEPVVLFSENISALLPANHRLAKEKSINLIDLKDEDFVLFPENYILNKVAVDACRSVGFIPNITSVGEDMDAIKGLVAAGVGVSLLPESSFYDSTPRFTTKIPIALPSIRRTVGIISPLNRELAPSEKVFLEFVNSFFSRLSQFQ</sequence>
<name>A0A1C0YEL8_9BACL</name>
<dbReference type="PRINTS" id="PR00039">
    <property type="entry name" value="HTHLYSR"/>
</dbReference>
<proteinExistence type="inferred from homology"/>
<gene>
    <name evidence="6" type="ORF">A6M13_02815</name>
</gene>
<evidence type="ECO:0000313" key="7">
    <source>
        <dbReference type="Proteomes" id="UP000093199"/>
    </source>
</evidence>
<dbReference type="SUPFAM" id="SSF46785">
    <property type="entry name" value="Winged helix' DNA-binding domain"/>
    <property type="match status" value="1"/>
</dbReference>
<evidence type="ECO:0000256" key="3">
    <source>
        <dbReference type="ARBA" id="ARBA00023125"/>
    </source>
</evidence>
<evidence type="ECO:0000259" key="5">
    <source>
        <dbReference type="PROSITE" id="PS50931"/>
    </source>
</evidence>
<dbReference type="FunFam" id="1.10.10.10:FF:000001">
    <property type="entry name" value="LysR family transcriptional regulator"/>
    <property type="match status" value="1"/>
</dbReference>
<dbReference type="GO" id="GO:0003700">
    <property type="term" value="F:DNA-binding transcription factor activity"/>
    <property type="evidence" value="ECO:0007669"/>
    <property type="project" value="InterPro"/>
</dbReference>
<comment type="similarity">
    <text evidence="1">Belongs to the LysR transcriptional regulatory family.</text>
</comment>
<dbReference type="AlphaFoldDB" id="A0A1C0YEL8"/>
<dbReference type="PROSITE" id="PS50931">
    <property type="entry name" value="HTH_LYSR"/>
    <property type="match status" value="1"/>
</dbReference>
<dbReference type="SUPFAM" id="SSF53850">
    <property type="entry name" value="Periplasmic binding protein-like II"/>
    <property type="match status" value="1"/>
</dbReference>
<dbReference type="InterPro" id="IPR036390">
    <property type="entry name" value="WH_DNA-bd_sf"/>
</dbReference>
<dbReference type="Proteomes" id="UP000093199">
    <property type="component" value="Unassembled WGS sequence"/>
</dbReference>
<dbReference type="Gene3D" id="3.40.190.290">
    <property type="match status" value="1"/>
</dbReference>
<dbReference type="Pfam" id="PF00126">
    <property type="entry name" value="HTH_1"/>
    <property type="match status" value="1"/>
</dbReference>
<keyword evidence="2" id="KW-0805">Transcription regulation</keyword>
<dbReference type="Gene3D" id="1.10.10.10">
    <property type="entry name" value="Winged helix-like DNA-binding domain superfamily/Winged helix DNA-binding domain"/>
    <property type="match status" value="1"/>
</dbReference>
<dbReference type="RefSeq" id="WP_066544774.1">
    <property type="nucleotide sequence ID" value="NZ_MASJ01000012.1"/>
</dbReference>
<keyword evidence="7" id="KW-1185">Reference proteome</keyword>
<dbReference type="GO" id="GO:0005829">
    <property type="term" value="C:cytosol"/>
    <property type="evidence" value="ECO:0007669"/>
    <property type="project" value="TreeGrafter"/>
</dbReference>
<feature type="domain" description="HTH lysR-type" evidence="5">
    <location>
        <begin position="1"/>
        <end position="58"/>
    </location>
</feature>
<dbReference type="GO" id="GO:0003677">
    <property type="term" value="F:DNA binding"/>
    <property type="evidence" value="ECO:0007669"/>
    <property type="project" value="UniProtKB-KW"/>
</dbReference>
<keyword evidence="4" id="KW-0804">Transcription</keyword>
<accession>A0A1C0YEL8</accession>
<dbReference type="InterPro" id="IPR050950">
    <property type="entry name" value="HTH-type_LysR_regulators"/>
</dbReference>